<proteinExistence type="predicted"/>
<comment type="caution">
    <text evidence="1">The sequence shown here is derived from an EMBL/GenBank/DDBJ whole genome shotgun (WGS) entry which is preliminary data.</text>
</comment>
<accession>A0ABR4BDB9</accession>
<dbReference type="SUPFAM" id="SSF55729">
    <property type="entry name" value="Acyl-CoA N-acyltransferases (Nat)"/>
    <property type="match status" value="1"/>
</dbReference>
<dbReference type="Proteomes" id="UP001590951">
    <property type="component" value="Unassembled WGS sequence"/>
</dbReference>
<dbReference type="Gene3D" id="3.40.630.30">
    <property type="match status" value="1"/>
</dbReference>
<evidence type="ECO:0008006" key="3">
    <source>
        <dbReference type="Google" id="ProtNLM"/>
    </source>
</evidence>
<reference evidence="1 2" key="1">
    <citation type="submission" date="2024-09" db="EMBL/GenBank/DDBJ databases">
        <title>Rethinking Asexuality: The Enigmatic Case of Functional Sexual Genes in Lepraria (Stereocaulaceae).</title>
        <authorList>
            <person name="Doellman M."/>
            <person name="Sun Y."/>
            <person name="Barcenas-Pena A."/>
            <person name="Lumbsch H.T."/>
            <person name="Grewe F."/>
        </authorList>
    </citation>
    <scope>NUCLEOTIDE SEQUENCE [LARGE SCALE GENOMIC DNA]</scope>
    <source>
        <strain evidence="1 2">Grewe 0041</strain>
    </source>
</reference>
<sequence length="218" mass="24796">MDYATFELAPAERKDIPRLAHIHVVACLPDIAFGLYFATPTEFEKGHLKVVDKKTGVLAAWASWNTPTEAQIRERDGKAAAKIADSEKGKGKGEFDFPPGLPTYVQEDTDRWLEKWTSGKRHMLCKALFTELSFQRQGMGNALVKYGNQLADQVSLPIFLQASPFSYPIYAKHNFENVQYLDVDLREWAPSAKSNDKGYGNYRFRYMLRLPRTLPKTS</sequence>
<protein>
    <recommendedName>
        <fullName evidence="3">N-acetyltransferase domain-containing protein</fullName>
    </recommendedName>
</protein>
<dbReference type="EMBL" id="JBHFEH010000013">
    <property type="protein sequence ID" value="KAL2055026.1"/>
    <property type="molecule type" value="Genomic_DNA"/>
</dbReference>
<evidence type="ECO:0000313" key="1">
    <source>
        <dbReference type="EMBL" id="KAL2055026.1"/>
    </source>
</evidence>
<evidence type="ECO:0000313" key="2">
    <source>
        <dbReference type="Proteomes" id="UP001590951"/>
    </source>
</evidence>
<gene>
    <name evidence="1" type="ORF">ABVK25_004848</name>
</gene>
<dbReference type="PANTHER" id="PTHR42791:SF14">
    <property type="entry name" value="N-ACETYLTRANSFERASE DOMAIN-CONTAINING PROTEIN"/>
    <property type="match status" value="1"/>
</dbReference>
<dbReference type="PANTHER" id="PTHR42791">
    <property type="entry name" value="GNAT FAMILY ACETYLTRANSFERASE"/>
    <property type="match status" value="1"/>
</dbReference>
<dbReference type="InterPro" id="IPR016181">
    <property type="entry name" value="Acyl_CoA_acyltransferase"/>
</dbReference>
<dbReference type="InterPro" id="IPR052523">
    <property type="entry name" value="Trichothecene_AcTrans"/>
</dbReference>
<organism evidence="1 2">
    <name type="scientific">Lepraria finkii</name>
    <dbReference type="NCBI Taxonomy" id="1340010"/>
    <lineage>
        <taxon>Eukaryota</taxon>
        <taxon>Fungi</taxon>
        <taxon>Dikarya</taxon>
        <taxon>Ascomycota</taxon>
        <taxon>Pezizomycotina</taxon>
        <taxon>Lecanoromycetes</taxon>
        <taxon>OSLEUM clade</taxon>
        <taxon>Lecanoromycetidae</taxon>
        <taxon>Lecanorales</taxon>
        <taxon>Lecanorineae</taxon>
        <taxon>Stereocaulaceae</taxon>
        <taxon>Lepraria</taxon>
    </lineage>
</organism>
<keyword evidence="2" id="KW-1185">Reference proteome</keyword>
<name>A0ABR4BDB9_9LECA</name>